<dbReference type="PROSITE" id="PS00530">
    <property type="entry name" value="RNASE_T2_1"/>
    <property type="match status" value="1"/>
</dbReference>
<organism evidence="3 4">
    <name type="scientific">Cotesia glomerata</name>
    <name type="common">Lepidopteran parasitic wasp</name>
    <name type="synonym">Apanteles glomeratus</name>
    <dbReference type="NCBI Taxonomy" id="32391"/>
    <lineage>
        <taxon>Eukaryota</taxon>
        <taxon>Metazoa</taxon>
        <taxon>Ecdysozoa</taxon>
        <taxon>Arthropoda</taxon>
        <taxon>Hexapoda</taxon>
        <taxon>Insecta</taxon>
        <taxon>Pterygota</taxon>
        <taxon>Neoptera</taxon>
        <taxon>Endopterygota</taxon>
        <taxon>Hymenoptera</taxon>
        <taxon>Apocrita</taxon>
        <taxon>Ichneumonoidea</taxon>
        <taxon>Braconidae</taxon>
        <taxon>Microgastrinae</taxon>
        <taxon>Cotesia</taxon>
    </lineage>
</organism>
<accession>A0AAV7IZE4</accession>
<keyword evidence="4" id="KW-1185">Reference proteome</keyword>
<comment type="caution">
    <text evidence="3">The sequence shown here is derived from an EMBL/GenBank/DDBJ whole genome shotgun (WGS) entry which is preliminary data.</text>
</comment>
<sequence length="232" mass="26585">MKIRFSSNQNDYDLVNSSEINWRFKRGDVENRDETCLNFDSTAESFFDYFILSVYWPPGLGYLYLTDKNKIRLNLANQKHWSIHGLWPSVINGEVPDKCHDLTQKFKFSVVHIKLAKDNLYGVLTNNWFNIVDMENPSSGIENFWRTEYDNHGACASHAQSIQDDVGYFRTAIKMLNDMSLATKIRESGLSDGGSILLGTLYDKLTQSIGAKLKIIPAFDKVRTGKLLLNRN</sequence>
<dbReference type="InterPro" id="IPR001568">
    <property type="entry name" value="RNase_T2-like"/>
</dbReference>
<proteinExistence type="inferred from homology"/>
<dbReference type="AlphaFoldDB" id="A0AAV7IZE4"/>
<dbReference type="PANTHER" id="PTHR11240">
    <property type="entry name" value="RIBONUCLEASE T2"/>
    <property type="match status" value="1"/>
</dbReference>
<dbReference type="Proteomes" id="UP000826195">
    <property type="component" value="Unassembled WGS sequence"/>
</dbReference>
<reference evidence="3 4" key="1">
    <citation type="journal article" date="2021" name="J. Hered.">
        <title>A chromosome-level genome assembly of the parasitoid wasp, Cotesia glomerata (Hymenoptera: Braconidae).</title>
        <authorList>
            <person name="Pinto B.J."/>
            <person name="Weis J.J."/>
            <person name="Gamble T."/>
            <person name="Ode P.J."/>
            <person name="Paul R."/>
            <person name="Zaspel J.M."/>
        </authorList>
    </citation>
    <scope>NUCLEOTIDE SEQUENCE [LARGE SCALE GENOMIC DNA]</scope>
    <source>
        <strain evidence="3">CgM1</strain>
    </source>
</reference>
<dbReference type="Pfam" id="PF00445">
    <property type="entry name" value="Ribonuclease_T2"/>
    <property type="match status" value="1"/>
</dbReference>
<gene>
    <name evidence="3" type="ORF">KQX54_002775</name>
</gene>
<comment type="similarity">
    <text evidence="1 2">Belongs to the RNase T2 family.</text>
</comment>
<dbReference type="InterPro" id="IPR018188">
    <property type="entry name" value="RNase_T2_His_AS_1"/>
</dbReference>
<dbReference type="InterPro" id="IPR036430">
    <property type="entry name" value="RNase_T2-like_sf"/>
</dbReference>
<dbReference type="SUPFAM" id="SSF55895">
    <property type="entry name" value="Ribonuclease Rh-like"/>
    <property type="match status" value="1"/>
</dbReference>
<dbReference type="PANTHER" id="PTHR11240:SF22">
    <property type="entry name" value="RIBONUCLEASE T2"/>
    <property type="match status" value="1"/>
</dbReference>
<protein>
    <submittedName>
        <fullName evidence="3">Uncharacterized protein</fullName>
    </submittedName>
</protein>
<dbReference type="GO" id="GO:0003723">
    <property type="term" value="F:RNA binding"/>
    <property type="evidence" value="ECO:0007669"/>
    <property type="project" value="InterPro"/>
</dbReference>
<dbReference type="GO" id="GO:0006401">
    <property type="term" value="P:RNA catabolic process"/>
    <property type="evidence" value="ECO:0007669"/>
    <property type="project" value="UniProtKB-ARBA"/>
</dbReference>
<evidence type="ECO:0000313" key="4">
    <source>
        <dbReference type="Proteomes" id="UP000826195"/>
    </source>
</evidence>
<evidence type="ECO:0000256" key="2">
    <source>
        <dbReference type="RuleBase" id="RU004328"/>
    </source>
</evidence>
<dbReference type="GO" id="GO:0033897">
    <property type="term" value="F:ribonuclease T2 activity"/>
    <property type="evidence" value="ECO:0007669"/>
    <property type="project" value="InterPro"/>
</dbReference>
<name>A0AAV7IZE4_COTGL</name>
<evidence type="ECO:0000313" key="3">
    <source>
        <dbReference type="EMBL" id="KAH0563594.1"/>
    </source>
</evidence>
<dbReference type="Gene3D" id="3.90.730.10">
    <property type="entry name" value="Ribonuclease T2-like"/>
    <property type="match status" value="1"/>
</dbReference>
<evidence type="ECO:0000256" key="1">
    <source>
        <dbReference type="ARBA" id="ARBA00007469"/>
    </source>
</evidence>
<dbReference type="EMBL" id="JAHXZJ010000002">
    <property type="protein sequence ID" value="KAH0563594.1"/>
    <property type="molecule type" value="Genomic_DNA"/>
</dbReference>